<comment type="similarity">
    <text evidence="1">Belongs to the arsA ATPase family.</text>
</comment>
<dbReference type="Pfam" id="PF17886">
    <property type="entry name" value="ArsA_HSP20"/>
    <property type="match status" value="1"/>
</dbReference>
<dbReference type="InterPro" id="IPR008978">
    <property type="entry name" value="HSP20-like_chaperone"/>
</dbReference>
<dbReference type="KEGG" id="rsz:108831309"/>
<reference evidence="5" key="1">
    <citation type="submission" date="2025-08" db="UniProtKB">
        <authorList>
            <consortium name="RefSeq"/>
        </authorList>
    </citation>
    <scope>IDENTIFICATION</scope>
    <source>
        <tissue evidence="5">Leaf</tissue>
    </source>
</reference>
<dbReference type="InterPro" id="IPR025723">
    <property type="entry name" value="ArsA/GET3_ATPase-like"/>
</dbReference>
<dbReference type="PANTHER" id="PTHR43868:SF1">
    <property type="entry name" value="P-LOOP CONTAINING NUCLEOSIDE TRIPHOSPHATE HYDROLASES SUPERFAMILY PROTEIN"/>
    <property type="match status" value="1"/>
</dbReference>
<evidence type="ECO:0000259" key="2">
    <source>
        <dbReference type="Pfam" id="PF02374"/>
    </source>
</evidence>
<feature type="domain" description="ArsA HSP20-like" evidence="3">
    <location>
        <begin position="399"/>
        <end position="458"/>
    </location>
</feature>
<dbReference type="OrthoDB" id="1909609at2759"/>
<dbReference type="InterPro" id="IPR053262">
    <property type="entry name" value="ArsA_ATPase-like"/>
</dbReference>
<evidence type="ECO:0000256" key="1">
    <source>
        <dbReference type="ARBA" id="ARBA00011040"/>
    </source>
</evidence>
<dbReference type="InterPro" id="IPR027417">
    <property type="entry name" value="P-loop_NTPase"/>
</dbReference>
<protein>
    <submittedName>
        <fullName evidence="5">Uncharacterized protein At1g26090, chloroplastic-like</fullName>
    </submittedName>
</protein>
<gene>
    <name evidence="5" type="primary">LOC108831309</name>
</gene>
<dbReference type="PANTHER" id="PTHR43868">
    <property type="entry name" value="OS02G0711200 PROTEIN"/>
    <property type="match status" value="1"/>
</dbReference>
<evidence type="ECO:0000259" key="3">
    <source>
        <dbReference type="Pfam" id="PF17886"/>
    </source>
</evidence>
<accession>A0A6J0LKY5</accession>
<dbReference type="CDD" id="cd02035">
    <property type="entry name" value="ArsA"/>
    <property type="match status" value="1"/>
</dbReference>
<proteinExistence type="inferred from homology"/>
<keyword evidence="4" id="KW-1185">Reference proteome</keyword>
<sequence length="498" mass="54227">MVTLLASSYSLTSCSSPGLDILSSLVVTASASASRKHRHRSASVVVAVATSESSQKPTKFVTFLGKGGSGKTTASVFAAQHYALAGLSTCLVVQSQDPSPDFLLGTKIATSPTLLNDHLSVIRLETTKMLLEPLKQLKQADARLNMTQGVLEGVVGEELGVLPGMDSIFSMLELERLVGFFRQATRKDHKGKAFDVIVYDGISTEETLRMIGLSSKTRLYVKYLRSLAEKTDLGRLTSPSIMRFVDESMNISGNKSPFDGQTSPAMWDTLERFLETGASTLRDPDRFRSFLVMDPNNPMSVKSALRYWGCTIQAGSHASAAFAISSSSNLTTELNKSTKEEFVPLPFASASVPFTGNGLDWDKILMDQANSSVREILSGTVSQGTSLTPPVTFDTANKSVTLFMPGFEKSEIKLYQYRGGSELLIEAGDQRRVIPLPSQIQGKVGGAKFVDRSLIITMCNNTLICTPDTCFVTKINTKLKFEKKKKTLRSQTFGTILR</sequence>
<feature type="domain" description="ArsA/GET3 Anion-transporting ATPase-like" evidence="2">
    <location>
        <begin position="58"/>
        <end position="306"/>
    </location>
</feature>
<dbReference type="Proteomes" id="UP000504610">
    <property type="component" value="Unplaced"/>
</dbReference>
<dbReference type="GeneID" id="108831309"/>
<dbReference type="SUPFAM" id="SSF52540">
    <property type="entry name" value="P-loop containing nucleoside triphosphate hydrolases"/>
    <property type="match status" value="1"/>
</dbReference>
<dbReference type="RefSeq" id="XP_018460369.2">
    <property type="nucleotide sequence ID" value="XM_018604867.2"/>
</dbReference>
<dbReference type="Gene3D" id="3.40.50.300">
    <property type="entry name" value="P-loop containing nucleotide triphosphate hydrolases"/>
    <property type="match status" value="1"/>
</dbReference>
<dbReference type="Gene3D" id="2.60.40.790">
    <property type="match status" value="1"/>
</dbReference>
<dbReference type="Pfam" id="PF02374">
    <property type="entry name" value="ArsA_ATPase"/>
    <property type="match status" value="1"/>
</dbReference>
<dbReference type="AlphaFoldDB" id="A0A6J0LKY5"/>
<evidence type="ECO:0000313" key="4">
    <source>
        <dbReference type="Proteomes" id="UP000504610"/>
    </source>
</evidence>
<dbReference type="InterPro" id="IPR040612">
    <property type="entry name" value="ArsA_HSP20-like"/>
</dbReference>
<name>A0A6J0LKY5_RAPSA</name>
<evidence type="ECO:0000313" key="5">
    <source>
        <dbReference type="RefSeq" id="XP_018460369.2"/>
    </source>
</evidence>
<organism evidence="4 5">
    <name type="scientific">Raphanus sativus</name>
    <name type="common">Radish</name>
    <name type="synonym">Raphanus raphanistrum var. sativus</name>
    <dbReference type="NCBI Taxonomy" id="3726"/>
    <lineage>
        <taxon>Eukaryota</taxon>
        <taxon>Viridiplantae</taxon>
        <taxon>Streptophyta</taxon>
        <taxon>Embryophyta</taxon>
        <taxon>Tracheophyta</taxon>
        <taxon>Spermatophyta</taxon>
        <taxon>Magnoliopsida</taxon>
        <taxon>eudicotyledons</taxon>
        <taxon>Gunneridae</taxon>
        <taxon>Pentapetalae</taxon>
        <taxon>rosids</taxon>
        <taxon>malvids</taxon>
        <taxon>Brassicales</taxon>
        <taxon>Brassicaceae</taxon>
        <taxon>Brassiceae</taxon>
        <taxon>Raphanus</taxon>
    </lineage>
</organism>